<dbReference type="Proteomes" id="UP000621266">
    <property type="component" value="Unassembled WGS sequence"/>
</dbReference>
<reference evidence="1 2" key="1">
    <citation type="submission" date="2019-10" db="EMBL/GenBank/DDBJ databases">
        <title>Streptomyces tenebrisbrunneis sp.nov., an endogenous actinomycete isolated from of Lycium ruthenicum.</title>
        <authorList>
            <person name="Ma L."/>
        </authorList>
    </citation>
    <scope>NUCLEOTIDE SEQUENCE [LARGE SCALE GENOMIC DNA]</scope>
    <source>
        <strain evidence="1 2">TRM 66187</strain>
    </source>
</reference>
<dbReference type="EMBL" id="WHPN01000293">
    <property type="protein sequence ID" value="KAF4408030.1"/>
    <property type="molecule type" value="Genomic_DNA"/>
</dbReference>
<sequence length="185" mass="19022">MAFVIALTVLFGALSLFNIVLTVGLVRRIRGMDAGPSPVTAPPAGLPAVMRTAGGQVEAFESVTVRGETVSERFLSRGPVLAGVFAHGCSACHELLPGFLSLIESEGYSRDRVLVTLVGRPAELADDVRQLDPVATVVVEGRRGTVARALGVKAYPALAVIDAGGTVRASGPGIDSLSAAVTESV</sequence>
<evidence type="ECO:0000313" key="1">
    <source>
        <dbReference type="EMBL" id="KAF4408030.1"/>
    </source>
</evidence>
<dbReference type="InterPro" id="IPR036249">
    <property type="entry name" value="Thioredoxin-like_sf"/>
</dbReference>
<dbReference type="SUPFAM" id="SSF52833">
    <property type="entry name" value="Thioredoxin-like"/>
    <property type="match status" value="1"/>
</dbReference>
<dbReference type="RefSeq" id="WP_156206497.1">
    <property type="nucleotide sequence ID" value="NZ_WHPN01000293.1"/>
</dbReference>
<gene>
    <name evidence="1" type="ORF">GCU69_16825</name>
</gene>
<evidence type="ECO:0008006" key="3">
    <source>
        <dbReference type="Google" id="ProtNLM"/>
    </source>
</evidence>
<organism evidence="1 2">
    <name type="scientific">Streptomyces lycii</name>
    <dbReference type="NCBI Taxonomy" id="2654337"/>
    <lineage>
        <taxon>Bacteria</taxon>
        <taxon>Bacillati</taxon>
        <taxon>Actinomycetota</taxon>
        <taxon>Actinomycetes</taxon>
        <taxon>Kitasatosporales</taxon>
        <taxon>Streptomycetaceae</taxon>
        <taxon>Streptomyces</taxon>
    </lineage>
</organism>
<accession>A0ABQ7FGS9</accession>
<comment type="caution">
    <text evidence="1">The sequence shown here is derived from an EMBL/GenBank/DDBJ whole genome shotgun (WGS) entry which is preliminary data.</text>
</comment>
<proteinExistence type="predicted"/>
<keyword evidence="2" id="KW-1185">Reference proteome</keyword>
<name>A0ABQ7FGS9_9ACTN</name>
<dbReference type="Gene3D" id="3.40.30.10">
    <property type="entry name" value="Glutaredoxin"/>
    <property type="match status" value="1"/>
</dbReference>
<evidence type="ECO:0000313" key="2">
    <source>
        <dbReference type="Proteomes" id="UP000621266"/>
    </source>
</evidence>
<protein>
    <recommendedName>
        <fullName evidence="3">Thioredoxin domain-containing protein</fullName>
    </recommendedName>
</protein>